<dbReference type="EMBL" id="CAKKNE010000003">
    <property type="protein sequence ID" value="CAH0372070.1"/>
    <property type="molecule type" value="Genomic_DNA"/>
</dbReference>
<comment type="similarity">
    <text evidence="2 7">Belongs to the CTL (choline transporter-like) family.</text>
</comment>
<reference evidence="9" key="1">
    <citation type="submission" date="2021-11" db="EMBL/GenBank/DDBJ databases">
        <authorList>
            <consortium name="Genoscope - CEA"/>
            <person name="William W."/>
        </authorList>
    </citation>
    <scope>NUCLEOTIDE SEQUENCE</scope>
</reference>
<organism evidence="9 10">
    <name type="scientific">Pelagomonas calceolata</name>
    <dbReference type="NCBI Taxonomy" id="35677"/>
    <lineage>
        <taxon>Eukaryota</taxon>
        <taxon>Sar</taxon>
        <taxon>Stramenopiles</taxon>
        <taxon>Ochrophyta</taxon>
        <taxon>Pelagophyceae</taxon>
        <taxon>Pelagomonadales</taxon>
        <taxon>Pelagomonadaceae</taxon>
        <taxon>Pelagomonas</taxon>
    </lineage>
</organism>
<feature type="transmembrane region" description="Helical" evidence="7">
    <location>
        <begin position="439"/>
        <end position="471"/>
    </location>
</feature>
<feature type="compositionally biased region" description="Basic and acidic residues" evidence="8">
    <location>
        <begin position="20"/>
        <end position="35"/>
    </location>
</feature>
<keyword evidence="4 7" id="KW-1133">Transmembrane helix</keyword>
<feature type="region of interest" description="Disordered" evidence="8">
    <location>
        <begin position="1"/>
        <end position="35"/>
    </location>
</feature>
<dbReference type="InterPro" id="IPR007603">
    <property type="entry name" value="Choline_transptr-like"/>
</dbReference>
<accession>A0A8J2WZ97</accession>
<evidence type="ECO:0000256" key="6">
    <source>
        <dbReference type="ARBA" id="ARBA00023180"/>
    </source>
</evidence>
<gene>
    <name evidence="9" type="ORF">PECAL_3P20450</name>
</gene>
<dbReference type="PANTHER" id="PTHR12385:SF14">
    <property type="entry name" value="CHOLINE TRANSPORTER-LIKE 2"/>
    <property type="match status" value="1"/>
</dbReference>
<name>A0A8J2WZ97_9STRA</name>
<comment type="subcellular location">
    <subcellularLocation>
        <location evidence="7">Cell membrane</location>
        <topology evidence="7">Multi-pass membrane protein</topology>
    </subcellularLocation>
    <subcellularLocation>
        <location evidence="1">Membrane</location>
        <topology evidence="1">Multi-pass membrane protein</topology>
    </subcellularLocation>
</comment>
<dbReference type="AlphaFoldDB" id="A0A8J2WZ97"/>
<feature type="transmembrane region" description="Helical" evidence="7">
    <location>
        <begin position="594"/>
        <end position="623"/>
    </location>
</feature>
<protein>
    <recommendedName>
        <fullName evidence="7">Choline transporter-like protein</fullName>
    </recommendedName>
</protein>
<evidence type="ECO:0000256" key="2">
    <source>
        <dbReference type="ARBA" id="ARBA00007168"/>
    </source>
</evidence>
<evidence type="ECO:0000256" key="8">
    <source>
        <dbReference type="SAM" id="MobiDB-lite"/>
    </source>
</evidence>
<feature type="transmembrane region" description="Helical" evidence="7">
    <location>
        <begin position="629"/>
        <end position="648"/>
    </location>
</feature>
<comment type="function">
    <text evidence="7">Choline transporter.</text>
</comment>
<feature type="transmembrane region" description="Helical" evidence="7">
    <location>
        <begin position="491"/>
        <end position="508"/>
    </location>
</feature>
<feature type="transmembrane region" description="Helical" evidence="7">
    <location>
        <begin position="346"/>
        <end position="370"/>
    </location>
</feature>
<evidence type="ECO:0000313" key="9">
    <source>
        <dbReference type="EMBL" id="CAH0372070.1"/>
    </source>
</evidence>
<comment type="caution">
    <text evidence="9">The sequence shown here is derived from an EMBL/GenBank/DDBJ whole genome shotgun (WGS) entry which is preliminary data.</text>
</comment>
<feature type="transmembrane region" description="Helical" evidence="7">
    <location>
        <begin position="275"/>
        <end position="295"/>
    </location>
</feature>
<evidence type="ECO:0000256" key="3">
    <source>
        <dbReference type="ARBA" id="ARBA00022692"/>
    </source>
</evidence>
<dbReference type="Pfam" id="PF04515">
    <property type="entry name" value="Choline_transpo"/>
    <property type="match status" value="1"/>
</dbReference>
<evidence type="ECO:0000313" key="10">
    <source>
        <dbReference type="Proteomes" id="UP000789595"/>
    </source>
</evidence>
<evidence type="ECO:0000256" key="7">
    <source>
        <dbReference type="RuleBase" id="RU368066"/>
    </source>
</evidence>
<dbReference type="GO" id="GO:0005886">
    <property type="term" value="C:plasma membrane"/>
    <property type="evidence" value="ECO:0007669"/>
    <property type="project" value="UniProtKB-SubCell"/>
</dbReference>
<sequence>MGGGGSKTAPEGENEEDELPRETEDDKKDPNNKPLDVGKDFGGPCKKRKCTDVLCTLLLAFAWFCMTVVGLACIPGSPIEGTMGLQKGNPYKLINGIDYKDRVCGIDSDVKDRLKLYYLPTGSGVCIKKCPEKQNAQAFHCTDDAQEKLDKIDRTQTGWEVLYVAKGFEMVKECNDPKCSDPQSLRRCQCCAPYYPTNDVMNYCVSEQAQAVAAAAGDQAAQQAADATKPCDPTPPPVAGATKAPTPLCGAALAAESQERDYTEKMYADMMVSMWYIFGFGFFGAIFVGFVYTFILRIPGVLALVVWGIIVAVGVFWLALAAMCYQTSVAWKQDEDRDANQANGMLYLAYFCAALCALWACTICCLRKRIALAIGITKEAAKCIATMPIIIVFPVVQVMALIVFVIPWFIYCLFLASSGEMETVKGARQMVYDETTFKAGWYMIFVYFWSSEFIIALGQIILALAVSTWYFTRDKGKIGNSTVIWSFRQGAWYHWGTAAFGSLIIAIIKTIRAMIKYIQKKCKNIKNPVAKKIAMAVLCCIDCCMWCIEKCMKFINKNAYIQTAIFGYHFCKAAKCAFFLILRNIARIMALSIVSGFVLLLGKLVITAGATFLCYVCLAYTPVSDELNYIWLPLVFTAIIAFYVAAMFNEVWGMAMSTILQCFCADEEIYKGDKDAMYAGSDLKATVSNSNKGKFAKKSKVAAAPAEDEGDAVI</sequence>
<dbReference type="OrthoDB" id="420519at2759"/>
<dbReference type="PANTHER" id="PTHR12385">
    <property type="entry name" value="CHOLINE TRANSPORTER-LIKE (SLC FAMILY 44)"/>
    <property type="match status" value="1"/>
</dbReference>
<evidence type="ECO:0000256" key="4">
    <source>
        <dbReference type="ARBA" id="ARBA00022989"/>
    </source>
</evidence>
<dbReference type="GO" id="GO:0022857">
    <property type="term" value="F:transmembrane transporter activity"/>
    <property type="evidence" value="ECO:0007669"/>
    <property type="project" value="UniProtKB-UniRule"/>
</dbReference>
<keyword evidence="10" id="KW-1185">Reference proteome</keyword>
<keyword evidence="6" id="KW-0325">Glycoprotein</keyword>
<evidence type="ECO:0000256" key="1">
    <source>
        <dbReference type="ARBA" id="ARBA00004141"/>
    </source>
</evidence>
<proteinExistence type="inferred from homology"/>
<dbReference type="Proteomes" id="UP000789595">
    <property type="component" value="Unassembled WGS sequence"/>
</dbReference>
<feature type="transmembrane region" description="Helical" evidence="7">
    <location>
        <begin position="560"/>
        <end position="582"/>
    </location>
</feature>
<feature type="transmembrane region" description="Helical" evidence="7">
    <location>
        <begin position="301"/>
        <end position="325"/>
    </location>
</feature>
<keyword evidence="5 7" id="KW-0472">Membrane</keyword>
<evidence type="ECO:0000256" key="5">
    <source>
        <dbReference type="ARBA" id="ARBA00023136"/>
    </source>
</evidence>
<keyword evidence="3 7" id="KW-0812">Transmembrane</keyword>
<feature type="transmembrane region" description="Helical" evidence="7">
    <location>
        <begin position="57"/>
        <end position="77"/>
    </location>
</feature>
<feature type="transmembrane region" description="Helical" evidence="7">
    <location>
        <begin position="390"/>
        <end position="418"/>
    </location>
</feature>